<protein>
    <submittedName>
        <fullName evidence="1">DUF4265 domain-containing protein</fullName>
    </submittedName>
</protein>
<keyword evidence="2" id="KW-1185">Reference proteome</keyword>
<reference evidence="1 2" key="1">
    <citation type="submission" date="2024-10" db="EMBL/GenBank/DDBJ databases">
        <title>The Natural Products Discovery Center: Release of the First 8490 Sequenced Strains for Exploring Actinobacteria Biosynthetic Diversity.</title>
        <authorList>
            <person name="Kalkreuter E."/>
            <person name="Kautsar S.A."/>
            <person name="Yang D."/>
            <person name="Bader C.D."/>
            <person name="Teijaro C.N."/>
            <person name="Fluegel L."/>
            <person name="Davis C.M."/>
            <person name="Simpson J.R."/>
            <person name="Lauterbach L."/>
            <person name="Steele A.D."/>
            <person name="Gui C."/>
            <person name="Meng S."/>
            <person name="Li G."/>
            <person name="Viehrig K."/>
            <person name="Ye F."/>
            <person name="Su P."/>
            <person name="Kiefer A.F."/>
            <person name="Nichols A."/>
            <person name="Cepeda A.J."/>
            <person name="Yan W."/>
            <person name="Fan B."/>
            <person name="Jiang Y."/>
            <person name="Adhikari A."/>
            <person name="Zheng C.-J."/>
            <person name="Schuster L."/>
            <person name="Cowan T.M."/>
            <person name="Smanski M.J."/>
            <person name="Chevrette M.G."/>
            <person name="De Carvalho L.P.S."/>
            <person name="Shen B."/>
        </authorList>
    </citation>
    <scope>NUCLEOTIDE SEQUENCE [LARGE SCALE GENOMIC DNA]</scope>
    <source>
        <strain evidence="1 2">NPDC012540</strain>
    </source>
</reference>
<accession>A0ABW6XFZ4</accession>
<organism evidence="1 2">
    <name type="scientific">Streptomyces argenteolus</name>
    <dbReference type="NCBI Taxonomy" id="67274"/>
    <lineage>
        <taxon>Bacteria</taxon>
        <taxon>Bacillati</taxon>
        <taxon>Actinomycetota</taxon>
        <taxon>Actinomycetes</taxon>
        <taxon>Kitasatosporales</taxon>
        <taxon>Streptomycetaceae</taxon>
        <taxon>Streptomyces</taxon>
    </lineage>
</organism>
<proteinExistence type="predicted"/>
<dbReference type="Pfam" id="PF14085">
    <property type="entry name" value="DUF4265"/>
    <property type="match status" value="1"/>
</dbReference>
<dbReference type="RefSeq" id="WP_387908713.1">
    <property type="nucleotide sequence ID" value="NZ_JBIBEG010000014.1"/>
</dbReference>
<dbReference type="InterPro" id="IPR025361">
    <property type="entry name" value="DUF4265"/>
</dbReference>
<evidence type="ECO:0000313" key="2">
    <source>
        <dbReference type="Proteomes" id="UP001602322"/>
    </source>
</evidence>
<dbReference type="Proteomes" id="UP001602322">
    <property type="component" value="Unassembled WGS sequence"/>
</dbReference>
<gene>
    <name evidence="1" type="ORF">ACFY8O_32395</name>
</gene>
<comment type="caution">
    <text evidence="1">The sequence shown here is derived from an EMBL/GenBank/DDBJ whole genome shotgun (WGS) entry which is preliminary data.</text>
</comment>
<sequence>MTNISDDHVKVHCRMEIDEDGWPPASVESLWAVDLGDGTVRLDNTPWFVRGVASGDVIRVQPDEDGLLWAGETVEPSQNCTIRLIVLKDSGSAVARQSVLDTFHRLGTTGEGIERFGMVALKVPPQADLLRIRELLEHGETKEWWHWEEGCVTAAWEATARP</sequence>
<dbReference type="EMBL" id="JBIBEG010000014">
    <property type="protein sequence ID" value="MFF5900597.1"/>
    <property type="molecule type" value="Genomic_DNA"/>
</dbReference>
<name>A0ABW6XFZ4_9ACTN</name>
<evidence type="ECO:0000313" key="1">
    <source>
        <dbReference type="EMBL" id="MFF5900597.1"/>
    </source>
</evidence>